<dbReference type="PANTHER" id="PTHR34512">
    <property type="entry name" value="CELL SURFACE PROTEIN"/>
    <property type="match status" value="1"/>
</dbReference>
<dbReference type="OrthoDB" id="8638at2157"/>
<dbReference type="InterPro" id="IPR018391">
    <property type="entry name" value="PQQ_b-propeller_rpt"/>
</dbReference>
<dbReference type="InterPro" id="IPR015943">
    <property type="entry name" value="WD40/YVTN_repeat-like_dom_sf"/>
</dbReference>
<evidence type="ECO:0000259" key="2">
    <source>
        <dbReference type="Pfam" id="PF13360"/>
    </source>
</evidence>
<dbReference type="Gene3D" id="2.130.10.10">
    <property type="entry name" value="YVTN repeat-like/Quinoprotein amine dehydrogenase"/>
    <property type="match status" value="2"/>
</dbReference>
<dbReference type="Gene3D" id="2.40.128.630">
    <property type="match status" value="1"/>
</dbReference>
<organism evidence="3 4">
    <name type="scientific">Haloplanus rallus</name>
    <dbReference type="NCBI Taxonomy" id="1816183"/>
    <lineage>
        <taxon>Archaea</taxon>
        <taxon>Methanobacteriati</taxon>
        <taxon>Methanobacteriota</taxon>
        <taxon>Stenosarchaea group</taxon>
        <taxon>Halobacteria</taxon>
        <taxon>Halobacteriales</taxon>
        <taxon>Haloferacaceae</taxon>
        <taxon>Haloplanus</taxon>
    </lineage>
</organism>
<dbReference type="Proteomes" id="UP000428325">
    <property type="component" value="Chromosome"/>
</dbReference>
<protein>
    <recommendedName>
        <fullName evidence="2">Pyrrolo-quinoline quinone repeat domain-containing protein</fullName>
    </recommendedName>
</protein>
<keyword evidence="4" id="KW-1185">Reference proteome</keyword>
<dbReference type="SUPFAM" id="SSF50998">
    <property type="entry name" value="Quinoprotein alcohol dehydrogenase-like"/>
    <property type="match status" value="2"/>
</dbReference>
<dbReference type="PANTHER" id="PTHR34512:SF30">
    <property type="entry name" value="OUTER MEMBRANE PROTEIN ASSEMBLY FACTOR BAMB"/>
    <property type="match status" value="1"/>
</dbReference>
<reference evidence="3 4" key="1">
    <citation type="submission" date="2018-12" db="EMBL/GenBank/DDBJ databases">
        <title>Complete genome sequence of Haloplanus rallus MBLA0036.</title>
        <authorList>
            <person name="Nam Y.-d."/>
            <person name="Kang J."/>
            <person name="Chung W.-H."/>
            <person name="Park Y.S."/>
        </authorList>
    </citation>
    <scope>NUCLEOTIDE SEQUENCE [LARGE SCALE GENOMIC DNA]</scope>
    <source>
        <strain evidence="3 4">MBLA0036</strain>
    </source>
</reference>
<dbReference type="GeneID" id="99244663"/>
<dbReference type="InterPro" id="IPR002372">
    <property type="entry name" value="PQQ_rpt_dom"/>
</dbReference>
<dbReference type="InterPro" id="IPR011047">
    <property type="entry name" value="Quinoprotein_ADH-like_sf"/>
</dbReference>
<feature type="domain" description="Pyrrolo-quinoline quinone repeat" evidence="2">
    <location>
        <begin position="126"/>
        <end position="279"/>
    </location>
</feature>
<dbReference type="KEGG" id="hra:EI982_02185"/>
<proteinExistence type="predicted"/>
<sequence length="373" mass="40612">MIPPRTRADRSDAESARIESQCPVSRRTALRSLGVLLAGGTAGCIGGSGPSSDRIRWRKRIRGQPLLDDGTLYMMGRLTLHALSATDGSKRWTTEYSEGDFDQRLCLRSDIAVDGRRVYVPGCDGLRALRRSDGERSWFVDAPLRQGVGVGDGRVYANAEDLLAVDAEAGDVVWRADTGGDRLTRPAATADGVVFTNRVDGVVTAFDVDGERRWRYRTDTETRGPTVAGDTVYVATSTEPGLAGRLLALNRADGAVRWAVETPSPKRGTRPVVDGDTVYLGCSGREHGTLVALDRSDGAERWSFTDENSTVYEPAVTDRMVYAGSNDNHVYAFSRDGELRWQVETDSVVGSVVAGEELLYAANNERLFAIDRS</sequence>
<dbReference type="RefSeq" id="WP_157687927.1">
    <property type="nucleotide sequence ID" value="NZ_CP034345.1"/>
</dbReference>
<name>A0A6B9F0H6_9EURY</name>
<dbReference type="SMART" id="SM00564">
    <property type="entry name" value="PQQ"/>
    <property type="match status" value="6"/>
</dbReference>
<gene>
    <name evidence="3" type="ORF">EI982_02185</name>
</gene>
<feature type="region of interest" description="Disordered" evidence="1">
    <location>
        <begin position="1"/>
        <end position="20"/>
    </location>
</feature>
<evidence type="ECO:0000313" key="4">
    <source>
        <dbReference type="Proteomes" id="UP000428325"/>
    </source>
</evidence>
<dbReference type="EMBL" id="CP034345">
    <property type="protein sequence ID" value="QGX93686.1"/>
    <property type="molecule type" value="Genomic_DNA"/>
</dbReference>
<feature type="compositionally biased region" description="Basic and acidic residues" evidence="1">
    <location>
        <begin position="1"/>
        <end position="17"/>
    </location>
</feature>
<accession>A0A6B9F0H6</accession>
<dbReference type="Pfam" id="PF13360">
    <property type="entry name" value="PQQ_2"/>
    <property type="match status" value="1"/>
</dbReference>
<evidence type="ECO:0000256" key="1">
    <source>
        <dbReference type="SAM" id="MobiDB-lite"/>
    </source>
</evidence>
<dbReference type="AlphaFoldDB" id="A0A6B9F0H6"/>
<evidence type="ECO:0000313" key="3">
    <source>
        <dbReference type="EMBL" id="QGX93686.1"/>
    </source>
</evidence>